<gene>
    <name evidence="1" type="ORF">VK70_14560</name>
</gene>
<reference evidence="1 2" key="1">
    <citation type="submission" date="2015-03" db="EMBL/GenBank/DDBJ databases">
        <authorList>
            <person name="Abdul Halim M."/>
        </authorList>
    </citation>
    <scope>NUCLEOTIDE SEQUENCE [LARGE SCALE GENOMIC DNA]</scope>
    <source>
        <strain evidence="1 2">ATCC 35681</strain>
    </source>
</reference>
<dbReference type="PATRIC" id="fig|1333534.5.peg.3208"/>
<protein>
    <submittedName>
        <fullName evidence="1">Uncharacterized protein</fullName>
    </submittedName>
</protein>
<dbReference type="AlphaFoldDB" id="A0A0F7CIV8"/>
<dbReference type="Proteomes" id="UP000034189">
    <property type="component" value="Chromosome"/>
</dbReference>
<dbReference type="OrthoDB" id="2942998at2"/>
<proteinExistence type="predicted"/>
<dbReference type="EMBL" id="CP011114">
    <property type="protein sequence ID" value="AKG35646.1"/>
    <property type="molecule type" value="Genomic_DNA"/>
</dbReference>
<evidence type="ECO:0000313" key="1">
    <source>
        <dbReference type="EMBL" id="AKG35646.1"/>
    </source>
</evidence>
<organism evidence="1 2">
    <name type="scientific">Paenibacillus durus ATCC 35681</name>
    <dbReference type="NCBI Taxonomy" id="1333534"/>
    <lineage>
        <taxon>Bacteria</taxon>
        <taxon>Bacillati</taxon>
        <taxon>Bacillota</taxon>
        <taxon>Bacilli</taxon>
        <taxon>Bacillales</taxon>
        <taxon>Paenibacillaceae</taxon>
        <taxon>Paenibacillus</taxon>
    </lineage>
</organism>
<sequence>MRPLIIVETAAFETMTFLSAQLYGEDGHLLDSVTWPWPYGTDASIAVEAARELAEAHQFETFDLWTANTEIYAACLAVAGVAAAIKHPSDTMSARRAVEDNRDILIELYGIKPTAPPIPLPPLPRWRVMIGRHVRALLKIIEGNGKYEI</sequence>
<reference evidence="1 2" key="2">
    <citation type="journal article" date="2016" name="Genome Announc.">
        <title>Genome Sequence of a Gram-Positive Diazotroph, Paenibacillus durus Type Strain ATCC 35681.</title>
        <authorList>
            <person name="Halim M.A."/>
            <person name="Rahman A.Y."/>
            <person name="Sim K.S."/>
            <person name="Yam H.C."/>
            <person name="Rahim A.A."/>
            <person name="Ghazali A.H."/>
            <person name="Najimudin N."/>
        </authorList>
    </citation>
    <scope>NUCLEOTIDE SEQUENCE [LARGE SCALE GENOMIC DNA]</scope>
    <source>
        <strain evidence="1 2">ATCC 35681</strain>
    </source>
</reference>
<evidence type="ECO:0000313" key="2">
    <source>
        <dbReference type="Proteomes" id="UP000034189"/>
    </source>
</evidence>
<dbReference type="RefSeq" id="WP_025696297.1">
    <property type="nucleotide sequence ID" value="NZ_ASQQ01000437.1"/>
</dbReference>
<name>A0A0F7CIV8_PAEDU</name>
<dbReference type="HOGENOM" id="CLU_142072_0_0_9"/>
<accession>A0A0F7CIV8</accession>